<keyword evidence="3" id="KW-1185">Reference proteome</keyword>
<evidence type="ECO:0000313" key="3">
    <source>
        <dbReference type="Proteomes" id="UP000199387"/>
    </source>
</evidence>
<evidence type="ECO:0000313" key="2">
    <source>
        <dbReference type="EMBL" id="SDC80459.1"/>
    </source>
</evidence>
<sequence>MEVYTLSEGQQSDFPQFWGDVTLPVFSKHALHAVHDLIKDQVEALPLKHSEHQYFAIHVLNVVDALDYDKIEVKRMLRSGRRSGIKKYSFYPEKIKGQHIFKVYLDDRVQSDVLVSDEFKERVTSSSLVGYKFVEVWDSEQSDS</sequence>
<proteinExistence type="predicted"/>
<name>A0A1G6PK71_9BACL</name>
<gene>
    <name evidence="2" type="ORF">SAMN04488112_11710</name>
</gene>
<dbReference type="OrthoDB" id="2875619at2"/>
<accession>A0A1G6PK71</accession>
<dbReference type="EMBL" id="FMZA01000017">
    <property type="protein sequence ID" value="SDC80459.1"/>
    <property type="molecule type" value="Genomic_DNA"/>
</dbReference>
<feature type="domain" description="Immunity MXAN-0049 protein" evidence="1">
    <location>
        <begin position="51"/>
        <end position="136"/>
    </location>
</feature>
<dbReference type="InterPro" id="IPR012433">
    <property type="entry name" value="Imm11"/>
</dbReference>
<reference evidence="2 3" key="1">
    <citation type="submission" date="2016-10" db="EMBL/GenBank/DDBJ databases">
        <authorList>
            <person name="de Groot N.N."/>
        </authorList>
    </citation>
    <scope>NUCLEOTIDE SEQUENCE [LARGE SCALE GENOMIC DNA]</scope>
    <source>
        <strain evidence="2 3">DSM 45514</strain>
    </source>
</reference>
<evidence type="ECO:0000259" key="1">
    <source>
        <dbReference type="Pfam" id="PF07791"/>
    </source>
</evidence>
<dbReference type="RefSeq" id="WP_091571609.1">
    <property type="nucleotide sequence ID" value="NZ_FMZA01000017.1"/>
</dbReference>
<organism evidence="2 3">
    <name type="scientific">Melghirimyces thermohalophilus</name>
    <dbReference type="NCBI Taxonomy" id="1236220"/>
    <lineage>
        <taxon>Bacteria</taxon>
        <taxon>Bacillati</taxon>
        <taxon>Bacillota</taxon>
        <taxon>Bacilli</taxon>
        <taxon>Bacillales</taxon>
        <taxon>Thermoactinomycetaceae</taxon>
        <taxon>Melghirimyces</taxon>
    </lineage>
</organism>
<dbReference type="AlphaFoldDB" id="A0A1G6PK71"/>
<dbReference type="Proteomes" id="UP000199387">
    <property type="component" value="Unassembled WGS sequence"/>
</dbReference>
<dbReference type="Pfam" id="PF07791">
    <property type="entry name" value="Imm11"/>
    <property type="match status" value="1"/>
</dbReference>
<protein>
    <recommendedName>
        <fullName evidence="1">Immunity MXAN-0049 protein domain-containing protein</fullName>
    </recommendedName>
</protein>